<dbReference type="PROSITE" id="PS50003">
    <property type="entry name" value="PH_DOMAIN"/>
    <property type="match status" value="2"/>
</dbReference>
<protein>
    <recommendedName>
        <fullName evidence="6">VPS9 domain-containing protein</fullName>
    </recommendedName>
</protein>
<feature type="domain" description="PH" evidence="1">
    <location>
        <begin position="253"/>
        <end position="349"/>
    </location>
</feature>
<dbReference type="Pfam" id="PF00169">
    <property type="entry name" value="PH"/>
    <property type="match status" value="1"/>
</dbReference>
<dbReference type="PANTHER" id="PTHR14336">
    <property type="entry name" value="TANDEM PH DOMAIN CONTAINING PROTEIN"/>
    <property type="match status" value="1"/>
</dbReference>
<evidence type="ECO:0000313" key="5">
    <source>
        <dbReference type="Proteomes" id="UP000053237"/>
    </source>
</evidence>
<dbReference type="InterPro" id="IPR036034">
    <property type="entry name" value="PDZ_sf"/>
</dbReference>
<gene>
    <name evidence="4" type="ORF">BN9_061080</name>
</gene>
<dbReference type="SMART" id="SM00228">
    <property type="entry name" value="PDZ"/>
    <property type="match status" value="1"/>
</dbReference>
<dbReference type="InterPro" id="IPR003123">
    <property type="entry name" value="VPS9"/>
</dbReference>
<dbReference type="PROSITE" id="PS50106">
    <property type="entry name" value="PDZ"/>
    <property type="match status" value="1"/>
</dbReference>
<dbReference type="EMBL" id="CAIX01000093">
    <property type="protein sequence ID" value="CCI45235.1"/>
    <property type="molecule type" value="Genomic_DNA"/>
</dbReference>
<evidence type="ECO:0000259" key="3">
    <source>
        <dbReference type="PROSITE" id="PS51205"/>
    </source>
</evidence>
<dbReference type="Pfam" id="PF02204">
    <property type="entry name" value="VPS9"/>
    <property type="match status" value="1"/>
</dbReference>
<dbReference type="SMART" id="SM00167">
    <property type="entry name" value="VPS9"/>
    <property type="match status" value="1"/>
</dbReference>
<dbReference type="SMART" id="SM00233">
    <property type="entry name" value="PH"/>
    <property type="match status" value="2"/>
</dbReference>
<dbReference type="OrthoDB" id="10261837at2759"/>
<evidence type="ECO:0000259" key="2">
    <source>
        <dbReference type="PROSITE" id="PS50106"/>
    </source>
</evidence>
<reference evidence="4 5" key="1">
    <citation type="submission" date="2012-05" db="EMBL/GenBank/DDBJ databases">
        <title>Recombination and specialization in a pathogen metapopulation.</title>
        <authorList>
            <person name="Gardiner A."/>
            <person name="Kemen E."/>
            <person name="Schultz-Larsen T."/>
            <person name="MacLean D."/>
            <person name="Van Oosterhout C."/>
            <person name="Jones J.D.G."/>
        </authorList>
    </citation>
    <scope>NUCLEOTIDE SEQUENCE [LARGE SCALE GENOMIC DNA]</scope>
    <source>
        <strain evidence="4 5">Ac Nc2</strain>
    </source>
</reference>
<organism evidence="4 5">
    <name type="scientific">Albugo candida</name>
    <dbReference type="NCBI Taxonomy" id="65357"/>
    <lineage>
        <taxon>Eukaryota</taxon>
        <taxon>Sar</taxon>
        <taxon>Stramenopiles</taxon>
        <taxon>Oomycota</taxon>
        <taxon>Peronosporomycetes</taxon>
        <taxon>Albuginales</taxon>
        <taxon>Albuginaceae</taxon>
        <taxon>Albugo</taxon>
    </lineage>
</organism>
<dbReference type="PROSITE" id="PS51205">
    <property type="entry name" value="VPS9"/>
    <property type="match status" value="1"/>
</dbReference>
<evidence type="ECO:0000259" key="1">
    <source>
        <dbReference type="PROSITE" id="PS50003"/>
    </source>
</evidence>
<dbReference type="Gene3D" id="2.30.42.10">
    <property type="match status" value="1"/>
</dbReference>
<comment type="caution">
    <text evidence="4">The sequence shown here is derived from an EMBL/GenBank/DDBJ whole genome shotgun (WGS) entry which is preliminary data.</text>
</comment>
<dbReference type="PANTHER" id="PTHR14336:SF15">
    <property type="entry name" value="DUAL ADAPTER FOR PHOSPHOTYROSINE AND 3-PHOSPHOTYROSINE AND 3-PHOSPHOINOSITIDE"/>
    <property type="match status" value="1"/>
</dbReference>
<feature type="domain" description="PDZ" evidence="2">
    <location>
        <begin position="676"/>
        <end position="748"/>
    </location>
</feature>
<sequence>MKEEDSNHPSRYFTDNSIEIHQIPKLSESIVVESCFRSDAIQFSDLAEKRCSERDIVQQSEYNSLTKSTHNDDGGFSAPSNVQNVLLVTRPSQLQLDSWKLKAVKTLTQTSPRKEDAEDHSKSQREDWILKYKPSIRHSGWLIKRGHSIRNYKRRLFFIVDDKELVYHDAHDSSDVRGRMDLNKQTFVQAMVHSGFRLFQNSYEMVLYALDAHDRDVWIGQLTACKKVRVLEPGAHHIGRKLDIKQSENGTEVILYSGWLRKRGNVVKSIKRRWFELTCSTLSYFSDPEKKNKKGDLEIGNARIMNLDALKTGERHSFLASTSSRNLILFADSEEERALWVAHLSSVASGDNKRTNKGQCIPLLETLVADLERSCSCMHIDVDRISKNKPACRRCTASFNFKSEDALMDVSREVMLILASPYSPEGSTTAAFLRQFARSHNAKNCDLKALRQFMVELADYMTFTRMNELAMLGGNPNASINQESSRYLNSASAAAFSDRIVAIIHGQIEERILHPFYRMIVDQFNMLSSFEAKIIGRKMEILRSKSQFFFGLTANNISSSNWSGACSKLKLVDSVELPYLKKKNLIHACHEIYAIYNGEHQNNAPMSADDFIPAFIYILIHSSIENALLLKDLITKVGLGSPFGEDAYFVSCLEIALEYIRSLLTACTAVLDANRELGIQFICNAELRVVVVHSLVPDSQAAQCKTINVGDVLIAVNGVPVHKLGMEEVIRNIQEARDSVELCLLSVDEYKRRVTLTH</sequence>
<feature type="domain" description="PH" evidence="1">
    <location>
        <begin position="135"/>
        <end position="227"/>
    </location>
</feature>
<dbReference type="InterPro" id="IPR001478">
    <property type="entry name" value="PDZ"/>
</dbReference>
<dbReference type="InterPro" id="IPR011993">
    <property type="entry name" value="PH-like_dom_sf"/>
</dbReference>
<dbReference type="InterPro" id="IPR001849">
    <property type="entry name" value="PH_domain"/>
</dbReference>
<evidence type="ECO:0000313" key="4">
    <source>
        <dbReference type="EMBL" id="CCI45235.1"/>
    </source>
</evidence>
<accession>A0A024GFW3</accession>
<dbReference type="Pfam" id="PF00595">
    <property type="entry name" value="PDZ"/>
    <property type="match status" value="1"/>
</dbReference>
<dbReference type="CDD" id="cd00136">
    <property type="entry name" value="PDZ_canonical"/>
    <property type="match status" value="1"/>
</dbReference>
<evidence type="ECO:0008006" key="6">
    <source>
        <dbReference type="Google" id="ProtNLM"/>
    </source>
</evidence>
<dbReference type="SUPFAM" id="SSF50729">
    <property type="entry name" value="PH domain-like"/>
    <property type="match status" value="2"/>
</dbReference>
<keyword evidence="5" id="KW-1185">Reference proteome</keyword>
<dbReference type="AlphaFoldDB" id="A0A024GFW3"/>
<dbReference type="InParanoid" id="A0A024GFW3"/>
<dbReference type="SUPFAM" id="SSF50156">
    <property type="entry name" value="PDZ domain-like"/>
    <property type="match status" value="1"/>
</dbReference>
<feature type="domain" description="VPS9" evidence="3">
    <location>
        <begin position="535"/>
        <end position="669"/>
    </location>
</feature>
<dbReference type="Proteomes" id="UP000053237">
    <property type="component" value="Unassembled WGS sequence"/>
</dbReference>
<dbReference type="Gene3D" id="2.30.29.30">
    <property type="entry name" value="Pleckstrin-homology domain (PH domain)/Phosphotyrosine-binding domain (PTB)"/>
    <property type="match status" value="2"/>
</dbReference>
<name>A0A024GFW3_9STRA</name>
<dbReference type="InterPro" id="IPR051707">
    <property type="entry name" value="PI-Interact_SigTrans_Reg"/>
</dbReference>
<dbReference type="Gene3D" id="1.20.1050.80">
    <property type="entry name" value="VPS9 domain"/>
    <property type="match status" value="1"/>
</dbReference>
<proteinExistence type="predicted"/>
<dbReference type="InterPro" id="IPR037191">
    <property type="entry name" value="VPS9_dom_sf"/>
</dbReference>
<dbReference type="SUPFAM" id="SSF109993">
    <property type="entry name" value="VPS9 domain"/>
    <property type="match status" value="1"/>
</dbReference>